<feature type="transmembrane region" description="Helical" evidence="4">
    <location>
        <begin position="20"/>
        <end position="41"/>
    </location>
</feature>
<dbReference type="EMBL" id="FNAG01000001">
    <property type="protein sequence ID" value="SDD08486.1"/>
    <property type="molecule type" value="Genomic_DNA"/>
</dbReference>
<keyword evidence="4" id="KW-1133">Transmembrane helix</keyword>
<feature type="transmembrane region" description="Helical" evidence="4">
    <location>
        <begin position="123"/>
        <end position="141"/>
    </location>
</feature>
<feature type="domain" description="Signal transduction histidine kinase subgroup 3 dimerisation and phosphoacceptor" evidence="6">
    <location>
        <begin position="202"/>
        <end position="264"/>
    </location>
</feature>
<dbReference type="Gene3D" id="3.30.565.10">
    <property type="entry name" value="Histidine kinase-like ATPase, C-terminal domain"/>
    <property type="match status" value="1"/>
</dbReference>
<dbReference type="InterPro" id="IPR036890">
    <property type="entry name" value="HATPase_C_sf"/>
</dbReference>
<evidence type="ECO:0000256" key="4">
    <source>
        <dbReference type="SAM" id="Phobius"/>
    </source>
</evidence>
<sequence>MDITHISPERAHAPAQWSGWLAPLSFAAYITWAAIAVAAVDIDTLQSGLLREWSGLACLVGMLGLFIWRSLRESGVDCRGARWNSVAQGVLVVLAERLLMEGQVTVLLVIVAAQLVLLMPVRWVVLCLLAFNAAVALRWIGSGWSPLQSLFNLVPLIGFQAFATLTGYYAGMSERARDHLAQVNAELLATQRLLEESARSGERLKLSRELHDVAGHKLTALKLNLARLQRDPALAAREEVSLSAQLADELLADIRSVVSALRQHDGLELGAALRALARPIPGTRIEVDVQEGLRVESVAIAETLLRCAQESITNALRHGRASHVRLRCARSGEGLLLEVANDGEPPRRIEFGNGLTGMRERLQAMGGRLELDTGAARGLCLRAFLPEQAA</sequence>
<keyword evidence="2 7" id="KW-0418">Kinase</keyword>
<keyword evidence="8" id="KW-1185">Reference proteome</keyword>
<feature type="transmembrane region" description="Helical" evidence="4">
    <location>
        <begin position="91"/>
        <end position="116"/>
    </location>
</feature>
<dbReference type="Pfam" id="PF07730">
    <property type="entry name" value="HisKA_3"/>
    <property type="match status" value="1"/>
</dbReference>
<organism evidence="7 8">
    <name type="scientific">Aquimonas voraii</name>
    <dbReference type="NCBI Taxonomy" id="265719"/>
    <lineage>
        <taxon>Bacteria</taxon>
        <taxon>Pseudomonadati</taxon>
        <taxon>Pseudomonadota</taxon>
        <taxon>Gammaproteobacteria</taxon>
        <taxon>Lysobacterales</taxon>
        <taxon>Lysobacteraceae</taxon>
        <taxon>Aquimonas</taxon>
    </lineage>
</organism>
<dbReference type="AlphaFoldDB" id="A0A1G6RX23"/>
<dbReference type="RefSeq" id="WP_176763944.1">
    <property type="nucleotide sequence ID" value="NZ_FNAG01000001.1"/>
</dbReference>
<dbReference type="InterPro" id="IPR050482">
    <property type="entry name" value="Sensor_HK_TwoCompSys"/>
</dbReference>
<dbReference type="PANTHER" id="PTHR24421">
    <property type="entry name" value="NITRATE/NITRITE SENSOR PROTEIN NARX-RELATED"/>
    <property type="match status" value="1"/>
</dbReference>
<evidence type="ECO:0000256" key="3">
    <source>
        <dbReference type="ARBA" id="ARBA00023012"/>
    </source>
</evidence>
<dbReference type="Gene3D" id="1.20.5.1930">
    <property type="match status" value="1"/>
</dbReference>
<keyword evidence="1" id="KW-0808">Transferase</keyword>
<dbReference type="SUPFAM" id="SSF55874">
    <property type="entry name" value="ATPase domain of HSP90 chaperone/DNA topoisomerase II/histidine kinase"/>
    <property type="match status" value="1"/>
</dbReference>
<reference evidence="7 8" key="1">
    <citation type="submission" date="2016-10" db="EMBL/GenBank/DDBJ databases">
        <authorList>
            <person name="de Groot N.N."/>
        </authorList>
    </citation>
    <scope>NUCLEOTIDE SEQUENCE [LARGE SCALE GENOMIC DNA]</scope>
    <source>
        <strain evidence="7 8">DSM 16957</strain>
    </source>
</reference>
<evidence type="ECO:0000259" key="6">
    <source>
        <dbReference type="Pfam" id="PF07730"/>
    </source>
</evidence>
<dbReference type="CDD" id="cd16917">
    <property type="entry name" value="HATPase_UhpB-NarQ-NarX-like"/>
    <property type="match status" value="1"/>
</dbReference>
<dbReference type="Pfam" id="PF02518">
    <property type="entry name" value="HATPase_c"/>
    <property type="match status" value="1"/>
</dbReference>
<evidence type="ECO:0000259" key="5">
    <source>
        <dbReference type="Pfam" id="PF02518"/>
    </source>
</evidence>
<proteinExistence type="predicted"/>
<keyword evidence="3" id="KW-0902">Two-component regulatory system</keyword>
<feature type="domain" description="Histidine kinase/HSP90-like ATPase" evidence="5">
    <location>
        <begin position="302"/>
        <end position="388"/>
    </location>
</feature>
<keyword evidence="4" id="KW-0472">Membrane</keyword>
<name>A0A1G6RX23_9GAMM</name>
<dbReference type="Proteomes" id="UP000199603">
    <property type="component" value="Unassembled WGS sequence"/>
</dbReference>
<feature type="transmembrane region" description="Helical" evidence="4">
    <location>
        <begin position="153"/>
        <end position="171"/>
    </location>
</feature>
<dbReference type="GO" id="GO:0000155">
    <property type="term" value="F:phosphorelay sensor kinase activity"/>
    <property type="evidence" value="ECO:0007669"/>
    <property type="project" value="InterPro"/>
</dbReference>
<dbReference type="STRING" id="265719.SAMN04488509_101118"/>
<evidence type="ECO:0000256" key="1">
    <source>
        <dbReference type="ARBA" id="ARBA00022679"/>
    </source>
</evidence>
<dbReference type="GO" id="GO:0046983">
    <property type="term" value="F:protein dimerization activity"/>
    <property type="evidence" value="ECO:0007669"/>
    <property type="project" value="InterPro"/>
</dbReference>
<dbReference type="PANTHER" id="PTHR24421:SF59">
    <property type="entry name" value="OXYGEN SENSOR HISTIDINE KINASE NREB"/>
    <property type="match status" value="1"/>
</dbReference>
<accession>A0A1G6RX23</accession>
<evidence type="ECO:0000313" key="7">
    <source>
        <dbReference type="EMBL" id="SDD08486.1"/>
    </source>
</evidence>
<evidence type="ECO:0000256" key="2">
    <source>
        <dbReference type="ARBA" id="ARBA00022777"/>
    </source>
</evidence>
<keyword evidence="4" id="KW-0812">Transmembrane</keyword>
<evidence type="ECO:0000313" key="8">
    <source>
        <dbReference type="Proteomes" id="UP000199603"/>
    </source>
</evidence>
<dbReference type="InterPro" id="IPR003594">
    <property type="entry name" value="HATPase_dom"/>
</dbReference>
<protein>
    <submittedName>
        <fullName evidence="7">Signal transduction histidine kinase</fullName>
    </submittedName>
</protein>
<dbReference type="GO" id="GO:0016020">
    <property type="term" value="C:membrane"/>
    <property type="evidence" value="ECO:0007669"/>
    <property type="project" value="InterPro"/>
</dbReference>
<dbReference type="InterPro" id="IPR011712">
    <property type="entry name" value="Sig_transdc_His_kin_sub3_dim/P"/>
</dbReference>
<feature type="transmembrane region" description="Helical" evidence="4">
    <location>
        <begin position="53"/>
        <end position="71"/>
    </location>
</feature>
<gene>
    <name evidence="7" type="ORF">SAMN04488509_101118</name>
</gene>